<dbReference type="PANTHER" id="PTHR47878:SF2">
    <property type="entry name" value="OXIDOREDUCTASE FAD_NAD(P)-BINDING DOMAIN PROTEIN"/>
    <property type="match status" value="1"/>
</dbReference>
<dbReference type="InterPro" id="IPR017927">
    <property type="entry name" value="FAD-bd_FR_type"/>
</dbReference>
<dbReference type="KEGG" id="gms:SOIL9_27610"/>
<dbReference type="RefSeq" id="WP_162669428.1">
    <property type="nucleotide sequence ID" value="NZ_LR593886.1"/>
</dbReference>
<dbReference type="InterPro" id="IPR017938">
    <property type="entry name" value="Riboflavin_synthase-like_b-brl"/>
</dbReference>
<dbReference type="Proteomes" id="UP000464178">
    <property type="component" value="Chromosome"/>
</dbReference>
<evidence type="ECO:0000259" key="4">
    <source>
        <dbReference type="PROSITE" id="PS51384"/>
    </source>
</evidence>
<name>A0A6P2D1F6_9BACT</name>
<dbReference type="GO" id="GO:0004324">
    <property type="term" value="F:ferredoxin-NADP+ reductase activity"/>
    <property type="evidence" value="ECO:0007669"/>
    <property type="project" value="UniProtKB-EC"/>
</dbReference>
<evidence type="ECO:0000256" key="1">
    <source>
        <dbReference type="ARBA" id="ARBA00008312"/>
    </source>
</evidence>
<gene>
    <name evidence="5" type="ORF">SOIL9_27610</name>
</gene>
<dbReference type="AlphaFoldDB" id="A0A6P2D1F6"/>
<reference evidence="5 6" key="1">
    <citation type="submission" date="2019-05" db="EMBL/GenBank/DDBJ databases">
        <authorList>
            <consortium name="Science for Life Laboratories"/>
        </authorList>
    </citation>
    <scope>NUCLEOTIDE SEQUENCE [LARGE SCALE GENOMIC DNA]</scope>
    <source>
        <strain evidence="5">Soil9</strain>
    </source>
</reference>
<dbReference type="Pfam" id="PF00175">
    <property type="entry name" value="NAD_binding_1"/>
    <property type="match status" value="1"/>
</dbReference>
<dbReference type="EC" id="1.18.1.2" evidence="2"/>
<proteinExistence type="inferred from homology"/>
<dbReference type="CDD" id="cd06195">
    <property type="entry name" value="FNR1"/>
    <property type="match status" value="1"/>
</dbReference>
<evidence type="ECO:0000313" key="5">
    <source>
        <dbReference type="EMBL" id="VTR94953.1"/>
    </source>
</evidence>
<evidence type="ECO:0000256" key="3">
    <source>
        <dbReference type="ARBA" id="ARBA00022741"/>
    </source>
</evidence>
<dbReference type="EMBL" id="LR593886">
    <property type="protein sequence ID" value="VTR94953.1"/>
    <property type="molecule type" value="Genomic_DNA"/>
</dbReference>
<organism evidence="5 6">
    <name type="scientific">Gemmata massiliana</name>
    <dbReference type="NCBI Taxonomy" id="1210884"/>
    <lineage>
        <taxon>Bacteria</taxon>
        <taxon>Pseudomonadati</taxon>
        <taxon>Planctomycetota</taxon>
        <taxon>Planctomycetia</taxon>
        <taxon>Gemmatales</taxon>
        <taxon>Gemmataceae</taxon>
        <taxon>Gemmata</taxon>
    </lineage>
</organism>
<dbReference type="PROSITE" id="PS51384">
    <property type="entry name" value="FAD_FR"/>
    <property type="match status" value="1"/>
</dbReference>
<keyword evidence="6" id="KW-1185">Reference proteome</keyword>
<dbReference type="PANTHER" id="PTHR47878">
    <property type="entry name" value="OXIDOREDUCTASE FAD/NAD(P)-BINDING DOMAIN PROTEIN"/>
    <property type="match status" value="1"/>
</dbReference>
<comment type="similarity">
    <text evidence="1">Belongs to the ferredoxin--NADP reductase type 1 family.</text>
</comment>
<dbReference type="SUPFAM" id="SSF63380">
    <property type="entry name" value="Riboflavin synthase domain-like"/>
    <property type="match status" value="1"/>
</dbReference>
<dbReference type="InterPro" id="IPR001709">
    <property type="entry name" value="Flavoprot_Pyr_Nucl_cyt_Rdtase"/>
</dbReference>
<dbReference type="Gene3D" id="2.40.30.10">
    <property type="entry name" value="Translation factors"/>
    <property type="match status" value="1"/>
</dbReference>
<dbReference type="InterPro" id="IPR001433">
    <property type="entry name" value="OxRdtase_FAD/NAD-bd"/>
</dbReference>
<evidence type="ECO:0000313" key="6">
    <source>
        <dbReference type="Proteomes" id="UP000464178"/>
    </source>
</evidence>
<dbReference type="SUPFAM" id="SSF52343">
    <property type="entry name" value="Ferredoxin reductase-like, C-terminal NADP-linked domain"/>
    <property type="match status" value="1"/>
</dbReference>
<dbReference type="InterPro" id="IPR039261">
    <property type="entry name" value="FNR_nucleotide-bd"/>
</dbReference>
<dbReference type="GO" id="GO:0000166">
    <property type="term" value="F:nucleotide binding"/>
    <property type="evidence" value="ECO:0007669"/>
    <property type="project" value="UniProtKB-KW"/>
</dbReference>
<feature type="domain" description="FAD-binding FR-type" evidence="4">
    <location>
        <begin position="11"/>
        <end position="146"/>
    </location>
</feature>
<accession>A0A6P2D1F6</accession>
<evidence type="ECO:0000256" key="2">
    <source>
        <dbReference type="ARBA" id="ARBA00013223"/>
    </source>
</evidence>
<dbReference type="InterPro" id="IPR051930">
    <property type="entry name" value="FNR_type-1"/>
</dbReference>
<dbReference type="Gene3D" id="3.40.50.80">
    <property type="entry name" value="Nucleotide-binding domain of ferredoxin-NADP reductase (FNR) module"/>
    <property type="match status" value="1"/>
</dbReference>
<sequence>MTAEEITELRQRRYNATVVSLKLLNPDLMVLRVKPDFPRPPHHPGQYCTLGLGYWERRTERCQVETLAAGEETKVVRRAYSISSSILDESGHLMRPEDNDWLEFYIVLVRENADGRVPALTPRLFGLSEGDRIQIGERITGHYTLDPVKAGDTVIFLGTGTGEAPHNYMTWELLSRGHTGKVVNACCVRYGRDLGYHDTHKKLMSQFPNYTYLALTTREPGVTRKVYIQDLITSGELEERIGEALDPAKTHVFLCGNPKMIGVPHRDRETGTLSYPQPVGVIEVLEARGFKADIAAVKLKGNVHFEEYW</sequence>
<dbReference type="InterPro" id="IPR033892">
    <property type="entry name" value="FNR_bac"/>
</dbReference>
<keyword evidence="3" id="KW-0547">Nucleotide-binding</keyword>
<dbReference type="PRINTS" id="PR00371">
    <property type="entry name" value="FPNCR"/>
</dbReference>
<protein>
    <recommendedName>
        <fullName evidence="2">ferredoxin--NADP(+) reductase</fullName>
        <ecNumber evidence="2">1.18.1.2</ecNumber>
    </recommendedName>
</protein>